<protein>
    <submittedName>
        <fullName evidence="3">Hydrocarbon binding protein</fullName>
    </submittedName>
</protein>
<dbReference type="EMBL" id="JBDZDV010000002">
    <property type="protein sequence ID" value="MET3110570.1"/>
    <property type="molecule type" value="Genomic_DNA"/>
</dbReference>
<reference evidence="3 4" key="1">
    <citation type="submission" date="2024-05" db="EMBL/GenBank/DDBJ databases">
        <title>Genomic Encyclopedia of Type Strains, Phase IV (KMG-IV): sequencing the most valuable type-strain genomes for metagenomic binning, comparative biology and taxonomic classification.</title>
        <authorList>
            <person name="Goeker M."/>
        </authorList>
    </citation>
    <scope>NUCLEOTIDE SEQUENCE [LARGE SCALE GENOMIC DNA]</scope>
    <source>
        <strain evidence="3 4">DSM 25286</strain>
    </source>
</reference>
<name>A0ABV2E829_9STAP</name>
<dbReference type="Gene3D" id="3.30.1380.20">
    <property type="entry name" value="Trafficking protein particle complex subunit 3"/>
    <property type="match status" value="1"/>
</dbReference>
<proteinExistence type="inferred from homology"/>
<organism evidence="3 4">
    <name type="scientific">Salinicoccus halitifaciens</name>
    <dbReference type="NCBI Taxonomy" id="1073415"/>
    <lineage>
        <taxon>Bacteria</taxon>
        <taxon>Bacillati</taxon>
        <taxon>Bacillota</taxon>
        <taxon>Bacilli</taxon>
        <taxon>Bacillales</taxon>
        <taxon>Staphylococcaceae</taxon>
        <taxon>Salinicoccus</taxon>
    </lineage>
</organism>
<dbReference type="InterPro" id="IPR041522">
    <property type="entry name" value="CdaR_GGDEF"/>
</dbReference>
<evidence type="ECO:0000259" key="2">
    <source>
        <dbReference type="SMART" id="SM00989"/>
    </source>
</evidence>
<accession>A0ABV2E829</accession>
<comment type="similarity">
    <text evidence="1">Belongs to the CdaR family.</text>
</comment>
<dbReference type="RefSeq" id="WP_230821460.1">
    <property type="nucleotide sequence ID" value="NZ_JAJNCU010000003.1"/>
</dbReference>
<dbReference type="InterPro" id="IPR051448">
    <property type="entry name" value="CdaR-like_regulators"/>
</dbReference>
<dbReference type="Pfam" id="PF06505">
    <property type="entry name" value="XylR_N"/>
    <property type="match status" value="1"/>
</dbReference>
<dbReference type="PANTHER" id="PTHR33744">
    <property type="entry name" value="CARBOHYDRATE DIACID REGULATOR"/>
    <property type="match status" value="1"/>
</dbReference>
<dbReference type="Pfam" id="PF13556">
    <property type="entry name" value="HTH_30"/>
    <property type="match status" value="1"/>
</dbReference>
<dbReference type="InterPro" id="IPR042070">
    <property type="entry name" value="PucR_C-HTH_sf"/>
</dbReference>
<comment type="caution">
    <text evidence="3">The sequence shown here is derived from an EMBL/GenBank/DDBJ whole genome shotgun (WGS) entry which is preliminary data.</text>
</comment>
<dbReference type="InterPro" id="IPR010523">
    <property type="entry name" value="XylR_N"/>
</dbReference>
<evidence type="ECO:0000313" key="3">
    <source>
        <dbReference type="EMBL" id="MET3110570.1"/>
    </source>
</evidence>
<feature type="domain" description="4-vinyl reductase 4VR" evidence="2">
    <location>
        <begin position="112"/>
        <end position="174"/>
    </location>
</feature>
<dbReference type="Pfam" id="PF17853">
    <property type="entry name" value="GGDEF_2"/>
    <property type="match status" value="1"/>
</dbReference>
<dbReference type="SUPFAM" id="SSF111126">
    <property type="entry name" value="Ligand-binding domain in the NO signalling and Golgi transport"/>
    <property type="match status" value="1"/>
</dbReference>
<dbReference type="PANTHER" id="PTHR33744:SF1">
    <property type="entry name" value="DNA-BINDING TRANSCRIPTIONAL ACTIVATOR ADER"/>
    <property type="match status" value="1"/>
</dbReference>
<dbReference type="Pfam" id="PF02830">
    <property type="entry name" value="V4R"/>
    <property type="match status" value="1"/>
</dbReference>
<sequence>MKVSVGENRVKPMKSEGNEKLRLSKSSMGILRRNIAKHIGESRLDSFLFQFGWDMGVQDAHELLKVPKPLEQYVIEGPQLHIRNGHISGIDHECDIEYNEDGTLKTLVGRGEWHESYEVKEHLDHFGPSEVPVCHTLAGYSSGLMSTIFNKPLIAKEITCVASGDHACQWMVRPKEEWRGDVDHLPVGLLDSTPIVKELEVTYDQLLEQTTFITSLSDYQKELTEAVVNGRDLDSIVETAHIFTRMPLTIDNQEFETIASAGFSKEDIEVLQRDSEIDIPKFLVEEKGRYIFPFKKYVHEMEYYHRLIVPILVEKEIFGYCSTIVSARKDSTYHEEHLFLEHLSNSVALVMQNEKAQVEALGRMKGHYLEQVIYKEGSKSELLRRGKYIGIDFDEPYAIFVSDTDKPFDSIEAEFSFQEKVQEETYTYFKEQDKTVLTGIINDRITTLVLSPDDIHSLIEGYRKRIKDKLPGNNLLVGVSNLHTGIEHTGQVMEEAVIARHLAIQNDTVYYKELGVVGALINANNKSSIEHIADEELKGLYDEDGKLDKELLKTLYYFLSNGGNLKNTSADLALSMSGLRHRLQKIEELLDKDLRDPNVSNHLLLVIKAVIVIKEVSLT</sequence>
<keyword evidence="4" id="KW-1185">Reference proteome</keyword>
<dbReference type="Gene3D" id="1.10.10.2840">
    <property type="entry name" value="PucR C-terminal helix-turn-helix domain"/>
    <property type="match status" value="1"/>
</dbReference>
<dbReference type="SMART" id="SM00989">
    <property type="entry name" value="V4R"/>
    <property type="match status" value="1"/>
</dbReference>
<evidence type="ECO:0000256" key="1">
    <source>
        <dbReference type="ARBA" id="ARBA00006754"/>
    </source>
</evidence>
<dbReference type="InterPro" id="IPR025736">
    <property type="entry name" value="PucR_C-HTH_dom"/>
</dbReference>
<evidence type="ECO:0000313" key="4">
    <source>
        <dbReference type="Proteomes" id="UP001549019"/>
    </source>
</evidence>
<gene>
    <name evidence="3" type="ORF">ABHD89_000972</name>
</gene>
<dbReference type="Proteomes" id="UP001549019">
    <property type="component" value="Unassembled WGS sequence"/>
</dbReference>
<dbReference type="InterPro" id="IPR024096">
    <property type="entry name" value="NO_sig/Golgi_transp_ligand-bd"/>
</dbReference>
<dbReference type="InterPro" id="IPR004096">
    <property type="entry name" value="V4R"/>
</dbReference>